<dbReference type="InterPro" id="IPR022096">
    <property type="entry name" value="SBF1/SBF2"/>
</dbReference>
<comment type="caution">
    <text evidence="3">The sequence shown here is derived from an EMBL/GenBank/DDBJ whole genome shotgun (WGS) entry which is preliminary data.</text>
</comment>
<evidence type="ECO:0000259" key="2">
    <source>
        <dbReference type="Pfam" id="PF12335"/>
    </source>
</evidence>
<feature type="compositionally biased region" description="Polar residues" evidence="1">
    <location>
        <begin position="59"/>
        <end position="69"/>
    </location>
</feature>
<dbReference type="InterPro" id="IPR039872">
    <property type="entry name" value="KIAA0513"/>
</dbReference>
<gene>
    <name evidence="3" type="ORF">EB796_011932</name>
</gene>
<proteinExistence type="predicted"/>
<evidence type="ECO:0000313" key="3">
    <source>
        <dbReference type="EMBL" id="KAF6029755.1"/>
    </source>
</evidence>
<keyword evidence="4" id="KW-1185">Reference proteome</keyword>
<dbReference type="PANTHER" id="PTHR13663">
    <property type="entry name" value="SIMILAR TO RIKEN CDNA 6430548M08"/>
    <property type="match status" value="1"/>
</dbReference>
<protein>
    <submittedName>
        <fullName evidence="3">KIAA0513</fullName>
    </submittedName>
</protein>
<reference evidence="3" key="1">
    <citation type="submission" date="2020-06" db="EMBL/GenBank/DDBJ databases">
        <title>Draft genome of Bugula neritina, a colonial animal packing powerful symbionts and potential medicines.</title>
        <authorList>
            <person name="Rayko M."/>
        </authorList>
    </citation>
    <scope>NUCLEOTIDE SEQUENCE [LARGE SCALE GENOMIC DNA]</scope>
    <source>
        <strain evidence="3">Kwan_BN1</strain>
    </source>
</reference>
<evidence type="ECO:0000313" key="4">
    <source>
        <dbReference type="Proteomes" id="UP000593567"/>
    </source>
</evidence>
<dbReference type="EMBL" id="VXIV02001788">
    <property type="protein sequence ID" value="KAF6029755.1"/>
    <property type="molecule type" value="Genomic_DNA"/>
</dbReference>
<dbReference type="OrthoDB" id="6268344at2759"/>
<dbReference type="AlphaFoldDB" id="A0A7J7JV58"/>
<feature type="region of interest" description="Disordered" evidence="1">
    <location>
        <begin position="86"/>
        <end position="136"/>
    </location>
</feature>
<accession>A0A7J7JV58</accession>
<dbReference type="Proteomes" id="UP000593567">
    <property type="component" value="Unassembled WGS sequence"/>
</dbReference>
<sequence>MDFLKKRLSLNSDPEKESGGKASGILESLSNRRATLWNDFTSKMKSDRISADVSDAESDSGNKSVNSGKTFMDTVKEKLQRVKMYENGEAASDAGSTKLRGSEPECAPLIDTADNSSEDNSDIAIGSDTGSAPPPVQVKVTDESQMVPSTATRRKRLGKKQDSFTAEEVYMDTVAAQLKNGLLEPDTSTTLVSPSKAVQEFSFADGKSGEKLLKSKKCTLTVSNSNLINFDSIQNLSSAASSISETIVHHEDDGVFDYESSGDESSEPIYSEFPSRKSNSLESINSLETLEDEESKRCKEYANKFVNLIFSDATPTSDEKNMLAEFIQDGNFRLQFARAISEKRSSNKAVGEQTFYRLVQYFALILFECSEADDFSPAVILMNMCFTFYHEVTRGDKLEKNFLYTNLKSQPIWQSMRYWNAAFYESVQKERVRKPLTTNKDDADEEVQDRLFQENIIFGQLGTFLYNMRSFGLHMEWCLEFLRKQSIIGNLSEDKIEMLRESVEAMKCG</sequence>
<feature type="domain" description="SBF1/SBF2" evidence="2">
    <location>
        <begin position="299"/>
        <end position="446"/>
    </location>
</feature>
<evidence type="ECO:0000256" key="1">
    <source>
        <dbReference type="SAM" id="MobiDB-lite"/>
    </source>
</evidence>
<feature type="region of interest" description="Disordered" evidence="1">
    <location>
        <begin position="1"/>
        <end position="28"/>
    </location>
</feature>
<feature type="region of interest" description="Disordered" evidence="1">
    <location>
        <begin position="46"/>
        <end position="69"/>
    </location>
</feature>
<dbReference type="PANTHER" id="PTHR13663:SF2">
    <property type="entry name" value="SIMILAR TO RIKEN CDNA 6430548M08"/>
    <property type="match status" value="1"/>
</dbReference>
<name>A0A7J7JV58_BUGNE</name>
<organism evidence="3 4">
    <name type="scientific">Bugula neritina</name>
    <name type="common">Brown bryozoan</name>
    <name type="synonym">Sertularia neritina</name>
    <dbReference type="NCBI Taxonomy" id="10212"/>
    <lineage>
        <taxon>Eukaryota</taxon>
        <taxon>Metazoa</taxon>
        <taxon>Spiralia</taxon>
        <taxon>Lophotrochozoa</taxon>
        <taxon>Bryozoa</taxon>
        <taxon>Gymnolaemata</taxon>
        <taxon>Cheilostomatida</taxon>
        <taxon>Flustrina</taxon>
        <taxon>Buguloidea</taxon>
        <taxon>Bugulidae</taxon>
        <taxon>Bugula</taxon>
    </lineage>
</organism>
<dbReference type="Pfam" id="PF12335">
    <property type="entry name" value="SBF2"/>
    <property type="match status" value="1"/>
</dbReference>